<dbReference type="OrthoDB" id="1269164at2"/>
<dbReference type="Proteomes" id="UP000199426">
    <property type="component" value="Unassembled WGS sequence"/>
</dbReference>
<organism evidence="2 4">
    <name type="scientific">Chryseobacterium jejuense</name>
    <dbReference type="NCBI Taxonomy" id="445960"/>
    <lineage>
        <taxon>Bacteria</taxon>
        <taxon>Pseudomonadati</taxon>
        <taxon>Bacteroidota</taxon>
        <taxon>Flavobacteriia</taxon>
        <taxon>Flavobacteriales</taxon>
        <taxon>Weeksellaceae</taxon>
        <taxon>Chryseobacterium group</taxon>
        <taxon>Chryseobacterium</taxon>
    </lineage>
</organism>
<gene>
    <name evidence="2" type="ORF">NCTC13492_03771</name>
    <name evidence="1" type="ORF">SAMN05421542_0426</name>
</gene>
<dbReference type="AlphaFoldDB" id="A0A2X2XF71"/>
<dbReference type="Proteomes" id="UP000251670">
    <property type="component" value="Unassembled WGS sequence"/>
</dbReference>
<dbReference type="EMBL" id="FNEG01000001">
    <property type="protein sequence ID" value="SDI20757.1"/>
    <property type="molecule type" value="Genomic_DNA"/>
</dbReference>
<sequence>MGLPKKTSRNIIVDDIEYSWLASGNDDIINLIITLKENSGQKLFAHFDYMTATEDGNIWMEITPEVVRKVIEYGILKGWKGDERGKNVDIGIMNDKVL</sequence>
<evidence type="ECO:0000313" key="1">
    <source>
        <dbReference type="EMBL" id="SDI20757.1"/>
    </source>
</evidence>
<name>A0A2X2XF71_CHRJE</name>
<evidence type="ECO:0000313" key="4">
    <source>
        <dbReference type="Proteomes" id="UP000251670"/>
    </source>
</evidence>
<reference evidence="2 4" key="2">
    <citation type="submission" date="2018-06" db="EMBL/GenBank/DDBJ databases">
        <authorList>
            <consortium name="Pathogen Informatics"/>
            <person name="Doyle S."/>
        </authorList>
    </citation>
    <scope>NUCLEOTIDE SEQUENCE [LARGE SCALE GENOMIC DNA]</scope>
    <source>
        <strain evidence="2 4">NCTC13492</strain>
    </source>
</reference>
<proteinExistence type="predicted"/>
<evidence type="ECO:0000313" key="3">
    <source>
        <dbReference type="Proteomes" id="UP000199426"/>
    </source>
</evidence>
<dbReference type="STRING" id="445960.SAMN05421542_0426"/>
<reference evidence="1 3" key="1">
    <citation type="submission" date="2016-10" db="EMBL/GenBank/DDBJ databases">
        <authorList>
            <person name="Varghese N."/>
            <person name="Submissions S."/>
        </authorList>
    </citation>
    <scope>NUCLEOTIDE SEQUENCE [LARGE SCALE GENOMIC DNA]</scope>
    <source>
        <strain evidence="1 3">DSM 19299</strain>
    </source>
</reference>
<keyword evidence="3" id="KW-1185">Reference proteome</keyword>
<evidence type="ECO:0000313" key="2">
    <source>
        <dbReference type="EMBL" id="SQB46695.1"/>
    </source>
</evidence>
<dbReference type="RefSeq" id="WP_089733101.1">
    <property type="nucleotide sequence ID" value="NZ_FNEG01000001.1"/>
</dbReference>
<accession>A0A2X2XF71</accession>
<protein>
    <submittedName>
        <fullName evidence="2">Uncharacterized protein</fullName>
    </submittedName>
</protein>
<dbReference type="EMBL" id="UAWB01000013">
    <property type="protein sequence ID" value="SQB46695.1"/>
    <property type="molecule type" value="Genomic_DNA"/>
</dbReference>